<accession>A0A822ZNS7</accession>
<sequence>MGTERKSSRRYFIVFLPMGSWLGRDPVLKSEV</sequence>
<proteinExistence type="predicted"/>
<name>A0A822ZNS7_NELNU</name>
<dbReference type="EMBL" id="DUZY01000008">
    <property type="protein sequence ID" value="DAD46547.1"/>
    <property type="molecule type" value="Genomic_DNA"/>
</dbReference>
<keyword evidence="2" id="KW-1185">Reference proteome</keyword>
<gene>
    <name evidence="1" type="ORF">HUJ06_016484</name>
</gene>
<reference evidence="1 2" key="1">
    <citation type="journal article" date="2020" name="Mol. Biol. Evol.">
        <title>Distinct Expression and Methylation Patterns for Genes with Different Fates following a Single Whole-Genome Duplication in Flowering Plants.</title>
        <authorList>
            <person name="Shi T."/>
            <person name="Rahmani R.S."/>
            <person name="Gugger P.F."/>
            <person name="Wang M."/>
            <person name="Li H."/>
            <person name="Zhang Y."/>
            <person name="Li Z."/>
            <person name="Wang Q."/>
            <person name="Van de Peer Y."/>
            <person name="Marchal K."/>
            <person name="Chen J."/>
        </authorList>
    </citation>
    <scope>NUCLEOTIDE SEQUENCE [LARGE SCALE GENOMIC DNA]</scope>
    <source>
        <tissue evidence="1">Leaf</tissue>
    </source>
</reference>
<dbReference type="AlphaFoldDB" id="A0A822ZNS7"/>
<evidence type="ECO:0000313" key="2">
    <source>
        <dbReference type="Proteomes" id="UP000607653"/>
    </source>
</evidence>
<dbReference type="Proteomes" id="UP000607653">
    <property type="component" value="Unassembled WGS sequence"/>
</dbReference>
<evidence type="ECO:0000313" key="1">
    <source>
        <dbReference type="EMBL" id="DAD46547.1"/>
    </source>
</evidence>
<comment type="caution">
    <text evidence="1">The sequence shown here is derived from an EMBL/GenBank/DDBJ whole genome shotgun (WGS) entry which is preliminary data.</text>
</comment>
<organism evidence="1 2">
    <name type="scientific">Nelumbo nucifera</name>
    <name type="common">Sacred lotus</name>
    <dbReference type="NCBI Taxonomy" id="4432"/>
    <lineage>
        <taxon>Eukaryota</taxon>
        <taxon>Viridiplantae</taxon>
        <taxon>Streptophyta</taxon>
        <taxon>Embryophyta</taxon>
        <taxon>Tracheophyta</taxon>
        <taxon>Spermatophyta</taxon>
        <taxon>Magnoliopsida</taxon>
        <taxon>Proteales</taxon>
        <taxon>Nelumbonaceae</taxon>
        <taxon>Nelumbo</taxon>
    </lineage>
</organism>
<protein>
    <submittedName>
        <fullName evidence="1">Uncharacterized protein</fullName>
    </submittedName>
</protein>